<protein>
    <recommendedName>
        <fullName evidence="6">UPF0316 protein FL622_16620</fullName>
    </recommendedName>
</protein>
<dbReference type="PANTHER" id="PTHR40060">
    <property type="entry name" value="UPF0316 PROTEIN YEBE"/>
    <property type="match status" value="1"/>
</dbReference>
<dbReference type="OrthoDB" id="48231at2"/>
<keyword evidence="3 6" id="KW-0812">Transmembrane</keyword>
<dbReference type="InterPro" id="IPR019264">
    <property type="entry name" value="DUF2179"/>
</dbReference>
<name>A0A550J5C2_9BACT</name>
<evidence type="ECO:0000259" key="8">
    <source>
        <dbReference type="Pfam" id="PF18955"/>
    </source>
</evidence>
<evidence type="ECO:0000259" key="7">
    <source>
        <dbReference type="Pfam" id="PF10035"/>
    </source>
</evidence>
<sequence length="213" mass="23491">MSRRRVRRPGLVIEQEKFTMFTEAVGGSGLVSMVAVPLLVFLARILDVTLSTLRISMVYRGLKHLAAPLGFLEALVWVLAISQVMQHLDNWITYLAFALGFGAGNFVGLLLEERLAFGNLILRVITPNTDPGLSSALWNAGFGVTNVNAHGESGPVKIIFTVVKRRDLQKAIALIKTFNKDAFYTIEDVRFFNETYVPASKNSGSSGLFSIRK</sequence>
<feature type="domain" description="DUF2179" evidence="7">
    <location>
        <begin position="142"/>
        <end position="190"/>
    </location>
</feature>
<evidence type="ECO:0000256" key="5">
    <source>
        <dbReference type="ARBA" id="ARBA00023136"/>
    </source>
</evidence>
<comment type="subcellular location">
    <subcellularLocation>
        <location evidence="1 6">Cell membrane</location>
        <topology evidence="1 6">Multi-pass membrane protein</topology>
    </subcellularLocation>
</comment>
<proteinExistence type="inferred from homology"/>
<evidence type="ECO:0000256" key="3">
    <source>
        <dbReference type="ARBA" id="ARBA00022692"/>
    </source>
</evidence>
<gene>
    <name evidence="9" type="ORF">FL622_16620</name>
</gene>
<dbReference type="InterPro" id="IPR044035">
    <property type="entry name" value="DUF5698"/>
</dbReference>
<keyword evidence="4 6" id="KW-1133">Transmembrane helix</keyword>
<organism evidence="9 10">
    <name type="scientific">Trichloromonas acetexigens</name>
    <dbReference type="NCBI Taxonomy" id="38815"/>
    <lineage>
        <taxon>Bacteria</taxon>
        <taxon>Pseudomonadati</taxon>
        <taxon>Thermodesulfobacteriota</taxon>
        <taxon>Desulfuromonadia</taxon>
        <taxon>Desulfuromonadales</taxon>
        <taxon>Trichloromonadaceae</taxon>
        <taxon>Trichloromonas</taxon>
    </lineage>
</organism>
<comment type="caution">
    <text evidence="9">The sequence shown here is derived from an EMBL/GenBank/DDBJ whole genome shotgun (WGS) entry which is preliminary data.</text>
</comment>
<comment type="similarity">
    <text evidence="6">Belongs to the UPF0316 family.</text>
</comment>
<dbReference type="Pfam" id="PF18955">
    <property type="entry name" value="DUF5698"/>
    <property type="match status" value="1"/>
</dbReference>
<evidence type="ECO:0000256" key="1">
    <source>
        <dbReference type="ARBA" id="ARBA00004651"/>
    </source>
</evidence>
<evidence type="ECO:0000256" key="4">
    <source>
        <dbReference type="ARBA" id="ARBA00022989"/>
    </source>
</evidence>
<dbReference type="HAMAP" id="MF_01515">
    <property type="entry name" value="UPF0316"/>
    <property type="match status" value="1"/>
</dbReference>
<dbReference type="Pfam" id="PF10035">
    <property type="entry name" value="DUF2179"/>
    <property type="match status" value="1"/>
</dbReference>
<feature type="transmembrane region" description="Helical" evidence="6">
    <location>
        <begin position="64"/>
        <end position="85"/>
    </location>
</feature>
<keyword evidence="5 6" id="KW-0472">Membrane</keyword>
<keyword evidence="10" id="KW-1185">Reference proteome</keyword>
<dbReference type="InterPro" id="IPR022930">
    <property type="entry name" value="UPF0316"/>
</dbReference>
<keyword evidence="2 6" id="KW-1003">Cell membrane</keyword>
<dbReference type="EMBL" id="VJVV01000019">
    <property type="protein sequence ID" value="TRO78332.1"/>
    <property type="molecule type" value="Genomic_DNA"/>
</dbReference>
<reference evidence="9 10" key="1">
    <citation type="submission" date="2019-07" db="EMBL/GenBank/DDBJ databases">
        <title>Insights of Desulfuromonas acetexigens electromicrobiology.</title>
        <authorList>
            <person name="Katuri K."/>
            <person name="Sapireddy V."/>
            <person name="Shaw D.R."/>
            <person name="Saikaly P."/>
        </authorList>
    </citation>
    <scope>NUCLEOTIDE SEQUENCE [LARGE SCALE GENOMIC DNA]</scope>
    <source>
        <strain evidence="9 10">2873</strain>
    </source>
</reference>
<dbReference type="Proteomes" id="UP000317155">
    <property type="component" value="Unassembled WGS sequence"/>
</dbReference>
<accession>A0A550J5C2</accession>
<dbReference type="CDD" id="cd16381">
    <property type="entry name" value="YitT_C_like_1"/>
    <property type="match status" value="1"/>
</dbReference>
<evidence type="ECO:0000313" key="9">
    <source>
        <dbReference type="EMBL" id="TRO78332.1"/>
    </source>
</evidence>
<dbReference type="PANTHER" id="PTHR40060:SF1">
    <property type="entry name" value="UPF0316 PROTEIN YEBE"/>
    <property type="match status" value="1"/>
</dbReference>
<dbReference type="GO" id="GO:0005886">
    <property type="term" value="C:plasma membrane"/>
    <property type="evidence" value="ECO:0007669"/>
    <property type="project" value="UniProtKB-SubCell"/>
</dbReference>
<feature type="domain" description="DUF5698" evidence="8">
    <location>
        <begin position="52"/>
        <end position="108"/>
    </location>
</feature>
<dbReference type="AlphaFoldDB" id="A0A550J5C2"/>
<evidence type="ECO:0000256" key="6">
    <source>
        <dbReference type="HAMAP-Rule" id="MF_01515"/>
    </source>
</evidence>
<feature type="transmembrane region" description="Helical" evidence="6">
    <location>
        <begin position="91"/>
        <end position="111"/>
    </location>
</feature>
<evidence type="ECO:0000256" key="2">
    <source>
        <dbReference type="ARBA" id="ARBA00022475"/>
    </source>
</evidence>
<dbReference type="NCBIfam" id="NF003191">
    <property type="entry name" value="PRK04164.1-2"/>
    <property type="match status" value="1"/>
</dbReference>
<evidence type="ECO:0000313" key="10">
    <source>
        <dbReference type="Proteomes" id="UP000317155"/>
    </source>
</evidence>
<feature type="transmembrane region" description="Helical" evidence="6">
    <location>
        <begin position="20"/>
        <end position="43"/>
    </location>
</feature>